<dbReference type="EMBL" id="JBHMBH010000039">
    <property type="protein sequence ID" value="MFB9715921.1"/>
    <property type="molecule type" value="Genomic_DNA"/>
</dbReference>
<accession>A0ABV5UUM1</accession>
<sequence length="74" mass="8155">MSITATNRPYAGAWPELPLHQELVLQDARGNRIVGTLDGMTEDRSTLWIQLSGGLGRQLVHHLDGYWLEPGSAS</sequence>
<protein>
    <submittedName>
        <fullName evidence="1">Uncharacterized protein</fullName>
    </submittedName>
</protein>
<gene>
    <name evidence="1" type="ORF">ACFFPI_17630</name>
</gene>
<name>A0ABV5UUM1_9MICC</name>
<evidence type="ECO:0000313" key="2">
    <source>
        <dbReference type="Proteomes" id="UP001589536"/>
    </source>
</evidence>
<comment type="caution">
    <text evidence="1">The sequence shown here is derived from an EMBL/GenBank/DDBJ whole genome shotgun (WGS) entry which is preliminary data.</text>
</comment>
<dbReference type="Proteomes" id="UP001589536">
    <property type="component" value="Unassembled WGS sequence"/>
</dbReference>
<dbReference type="RefSeq" id="WP_345035786.1">
    <property type="nucleotide sequence ID" value="NZ_BAABED010000001.1"/>
</dbReference>
<proteinExistence type="predicted"/>
<reference evidence="1 2" key="1">
    <citation type="submission" date="2024-09" db="EMBL/GenBank/DDBJ databases">
        <authorList>
            <person name="Sun Q."/>
            <person name="Mori K."/>
        </authorList>
    </citation>
    <scope>NUCLEOTIDE SEQUENCE [LARGE SCALE GENOMIC DNA]</scope>
    <source>
        <strain evidence="1 2">JCM 13519</strain>
    </source>
</reference>
<keyword evidence="2" id="KW-1185">Reference proteome</keyword>
<organism evidence="1 2">
    <name type="scientific">Arthrobacter methylotrophus</name>
    <dbReference type="NCBI Taxonomy" id="121291"/>
    <lineage>
        <taxon>Bacteria</taxon>
        <taxon>Bacillati</taxon>
        <taxon>Actinomycetota</taxon>
        <taxon>Actinomycetes</taxon>
        <taxon>Micrococcales</taxon>
        <taxon>Micrococcaceae</taxon>
        <taxon>Arthrobacter</taxon>
    </lineage>
</organism>
<evidence type="ECO:0000313" key="1">
    <source>
        <dbReference type="EMBL" id="MFB9715921.1"/>
    </source>
</evidence>